<reference evidence="4 6" key="2">
    <citation type="journal article" date="2014" name="BMC Genomics">
        <title>An improved genome release (version Mt4.0) for the model legume Medicago truncatula.</title>
        <authorList>
            <person name="Tang H."/>
            <person name="Krishnakumar V."/>
            <person name="Bidwell S."/>
            <person name="Rosen B."/>
            <person name="Chan A."/>
            <person name="Zhou S."/>
            <person name="Gentzbittel L."/>
            <person name="Childs K.L."/>
            <person name="Yandell M."/>
            <person name="Gundlach H."/>
            <person name="Mayer K.F."/>
            <person name="Schwartz D.C."/>
            <person name="Town C.D."/>
        </authorList>
    </citation>
    <scope>GENOME REANNOTATION</scope>
    <source>
        <strain evidence="5 6">cv. Jemalong A17</strain>
    </source>
</reference>
<dbReference type="ExpressionAtlas" id="G7JZE4">
    <property type="expression patterns" value="differential"/>
</dbReference>
<evidence type="ECO:0000313" key="5">
    <source>
        <dbReference type="EnsemblPlants" id="AES97489"/>
    </source>
</evidence>
<sequence>MAPFLRFFVSPFRPPKPKSDNAEAIAMNFVNEQNRPLNALQKFKPKPKKTAIQKALNCLEKEELNQMKKMNADLQKQFEEQKKVICEVEAVGHMLKIPVIVETGVCISRQTQNSKMRDKPTQSALSAVQNSHWSEKPASSSSRSHHESSGKSSCSSDWSFNLEKYRSEAQRLRERVRELADAEENVSLQREISSFSERETESKSVMTHTDQQHKVLTSKAEKMKGEILGLPQNLSELQDRWKIAEVTRHCLRRNFEENVNDINKKQMHLMRLNKIESALRRELESHKFEEILGLRQRLHERVRELADAEQNVSLQREISSFKQNLSELQDRCKIAEVTRDCLRRNFEEDEKEIQIQRLEKEKNEMQSALEKELDRRSSDWWSIKLEKYQSEEQRLRKRIRELAEQNASLQREIENRGSWFAARPLRTTRQMQDS</sequence>
<dbReference type="OrthoDB" id="1938127at2759"/>
<evidence type="ECO:0000256" key="2">
    <source>
        <dbReference type="SAM" id="MobiDB-lite"/>
    </source>
</evidence>
<accession>G7JZE4</accession>
<dbReference type="EnsemblPlants" id="AES97489">
    <property type="protein sequence ID" value="AES97489"/>
    <property type="gene ID" value="MTR_5g055130"/>
</dbReference>
<reference evidence="4 6" key="1">
    <citation type="journal article" date="2011" name="Nature">
        <title>The Medicago genome provides insight into the evolution of rhizobial symbioses.</title>
        <authorList>
            <person name="Young N.D."/>
            <person name="Debelle F."/>
            <person name="Oldroyd G.E."/>
            <person name="Geurts R."/>
            <person name="Cannon S.B."/>
            <person name="Udvardi M.K."/>
            <person name="Benedito V.A."/>
            <person name="Mayer K.F."/>
            <person name="Gouzy J."/>
            <person name="Schoof H."/>
            <person name="Van de Peer Y."/>
            <person name="Proost S."/>
            <person name="Cook D.R."/>
            <person name="Meyers B.C."/>
            <person name="Spannagl M."/>
            <person name="Cheung F."/>
            <person name="De Mita S."/>
            <person name="Krishnakumar V."/>
            <person name="Gundlach H."/>
            <person name="Zhou S."/>
            <person name="Mudge J."/>
            <person name="Bharti A.K."/>
            <person name="Murray J.D."/>
            <person name="Naoumkina M.A."/>
            <person name="Rosen B."/>
            <person name="Silverstein K.A."/>
            <person name="Tang H."/>
            <person name="Rombauts S."/>
            <person name="Zhao P.X."/>
            <person name="Zhou P."/>
            <person name="Barbe V."/>
            <person name="Bardou P."/>
            <person name="Bechner M."/>
            <person name="Bellec A."/>
            <person name="Berger A."/>
            <person name="Berges H."/>
            <person name="Bidwell S."/>
            <person name="Bisseling T."/>
            <person name="Choisne N."/>
            <person name="Couloux A."/>
            <person name="Denny R."/>
            <person name="Deshpande S."/>
            <person name="Dai X."/>
            <person name="Doyle J.J."/>
            <person name="Dudez A.M."/>
            <person name="Farmer A.D."/>
            <person name="Fouteau S."/>
            <person name="Franken C."/>
            <person name="Gibelin C."/>
            <person name="Gish J."/>
            <person name="Goldstein S."/>
            <person name="Gonzalez A.J."/>
            <person name="Green P.J."/>
            <person name="Hallab A."/>
            <person name="Hartog M."/>
            <person name="Hua A."/>
            <person name="Humphray S.J."/>
            <person name="Jeong D.H."/>
            <person name="Jing Y."/>
            <person name="Jocker A."/>
            <person name="Kenton S.M."/>
            <person name="Kim D.J."/>
            <person name="Klee K."/>
            <person name="Lai H."/>
            <person name="Lang C."/>
            <person name="Lin S."/>
            <person name="Macmil S.L."/>
            <person name="Magdelenat G."/>
            <person name="Matthews L."/>
            <person name="McCorrison J."/>
            <person name="Monaghan E.L."/>
            <person name="Mun J.H."/>
            <person name="Najar F.Z."/>
            <person name="Nicholson C."/>
            <person name="Noirot C."/>
            <person name="O'Bleness M."/>
            <person name="Paule C.R."/>
            <person name="Poulain J."/>
            <person name="Prion F."/>
            <person name="Qin B."/>
            <person name="Qu C."/>
            <person name="Retzel E.F."/>
            <person name="Riddle C."/>
            <person name="Sallet E."/>
            <person name="Samain S."/>
            <person name="Samson N."/>
            <person name="Sanders I."/>
            <person name="Saurat O."/>
            <person name="Scarpelli C."/>
            <person name="Schiex T."/>
            <person name="Segurens B."/>
            <person name="Severin A.J."/>
            <person name="Sherrier D.J."/>
            <person name="Shi R."/>
            <person name="Sims S."/>
            <person name="Singer S.R."/>
            <person name="Sinharoy S."/>
            <person name="Sterck L."/>
            <person name="Viollet A."/>
            <person name="Wang B.B."/>
            <person name="Wang K."/>
            <person name="Wang M."/>
            <person name="Wang X."/>
            <person name="Warfsmann J."/>
            <person name="Weissenbach J."/>
            <person name="White D.D."/>
            <person name="White J.D."/>
            <person name="Wiley G.B."/>
            <person name="Wincker P."/>
            <person name="Xing Y."/>
            <person name="Yang L."/>
            <person name="Yao Z."/>
            <person name="Ying F."/>
            <person name="Zhai J."/>
            <person name="Zhou L."/>
            <person name="Zuber A."/>
            <person name="Denarie J."/>
            <person name="Dixon R.A."/>
            <person name="May G.D."/>
            <person name="Schwartz D.C."/>
            <person name="Rogers J."/>
            <person name="Quetier F."/>
            <person name="Town C.D."/>
            <person name="Roe B.A."/>
        </authorList>
    </citation>
    <scope>NUCLEOTIDE SEQUENCE [LARGE SCALE GENOMIC DNA]</scope>
    <source>
        <strain evidence="4">A17</strain>
        <strain evidence="5 6">cv. Jemalong A17</strain>
    </source>
</reference>
<protein>
    <recommendedName>
        <fullName evidence="3">Homologous-pairing protein 2 winged helix domain-containing protein</fullName>
    </recommendedName>
</protein>
<reference evidence="5" key="3">
    <citation type="submission" date="2015-04" db="UniProtKB">
        <authorList>
            <consortium name="EnsemblPlants"/>
        </authorList>
    </citation>
    <scope>IDENTIFICATION</scope>
    <source>
        <strain evidence="5">cv. Jemalong A17</strain>
    </source>
</reference>
<dbReference type="KEGG" id="mtr:11428954"/>
<dbReference type="Pfam" id="PF07106">
    <property type="entry name" value="WHD_TBPIP"/>
    <property type="match status" value="1"/>
</dbReference>
<dbReference type="STRING" id="3880.G7JZE4"/>
<evidence type="ECO:0000259" key="3">
    <source>
        <dbReference type="Pfam" id="PF07106"/>
    </source>
</evidence>
<dbReference type="HOGENOM" id="CLU_632190_0_0_1"/>
<dbReference type="PANTHER" id="PTHR47491:SF5">
    <property type="entry name" value="CAP-GLY DOMAIN LINKER"/>
    <property type="match status" value="1"/>
</dbReference>
<evidence type="ECO:0000313" key="6">
    <source>
        <dbReference type="Proteomes" id="UP000002051"/>
    </source>
</evidence>
<feature type="region of interest" description="Disordered" evidence="2">
    <location>
        <begin position="190"/>
        <end position="213"/>
    </location>
</feature>
<name>G7JZE4_MEDTR</name>
<feature type="coiled-coil region" evidence="1">
    <location>
        <begin position="162"/>
        <end position="189"/>
    </location>
</feature>
<dbReference type="InterPro" id="IPR010776">
    <property type="entry name" value="Hop2_WH_dom"/>
</dbReference>
<gene>
    <name evidence="5" type="primary">11428954</name>
    <name evidence="4" type="ordered locus">MTR_5g055130</name>
</gene>
<evidence type="ECO:0000313" key="4">
    <source>
        <dbReference type="EMBL" id="AES97489.2"/>
    </source>
</evidence>
<evidence type="ECO:0000256" key="1">
    <source>
        <dbReference type="SAM" id="Coils"/>
    </source>
</evidence>
<keyword evidence="1" id="KW-0175">Coiled coil</keyword>
<dbReference type="PANTHER" id="PTHR47491">
    <property type="entry name" value="CAP-GLY DOMAIN LINKER"/>
    <property type="match status" value="1"/>
</dbReference>
<dbReference type="AlphaFoldDB" id="G7JZE4"/>
<organism evidence="4 6">
    <name type="scientific">Medicago truncatula</name>
    <name type="common">Barrel medic</name>
    <name type="synonym">Medicago tribuloides</name>
    <dbReference type="NCBI Taxonomy" id="3880"/>
    <lineage>
        <taxon>Eukaryota</taxon>
        <taxon>Viridiplantae</taxon>
        <taxon>Streptophyta</taxon>
        <taxon>Embryophyta</taxon>
        <taxon>Tracheophyta</taxon>
        <taxon>Spermatophyta</taxon>
        <taxon>Magnoliopsida</taxon>
        <taxon>eudicotyledons</taxon>
        <taxon>Gunneridae</taxon>
        <taxon>Pentapetalae</taxon>
        <taxon>rosids</taxon>
        <taxon>fabids</taxon>
        <taxon>Fabales</taxon>
        <taxon>Fabaceae</taxon>
        <taxon>Papilionoideae</taxon>
        <taxon>50 kb inversion clade</taxon>
        <taxon>NPAAA clade</taxon>
        <taxon>Hologalegina</taxon>
        <taxon>IRL clade</taxon>
        <taxon>Trifolieae</taxon>
        <taxon>Medicago</taxon>
    </lineage>
</organism>
<dbReference type="Proteomes" id="UP000002051">
    <property type="component" value="Chromosome 5"/>
</dbReference>
<feature type="compositionally biased region" description="Polar residues" evidence="2">
    <location>
        <begin position="121"/>
        <end position="132"/>
    </location>
</feature>
<keyword evidence="6" id="KW-1185">Reference proteome</keyword>
<feature type="coiled-coil region" evidence="1">
    <location>
        <begin position="291"/>
        <end position="412"/>
    </location>
</feature>
<feature type="domain" description="Homologous-pairing protein 2 winged helix" evidence="3">
    <location>
        <begin position="21"/>
        <end position="68"/>
    </location>
</feature>
<proteinExistence type="predicted"/>
<accession>A0A0C3XKF3</accession>
<dbReference type="EMBL" id="CM001221">
    <property type="protein sequence ID" value="AES97489.2"/>
    <property type="molecule type" value="Genomic_DNA"/>
</dbReference>
<feature type="region of interest" description="Disordered" evidence="2">
    <location>
        <begin position="111"/>
        <end position="156"/>
    </location>
</feature>